<evidence type="ECO:0000313" key="3">
    <source>
        <dbReference type="Proteomes" id="UP000697710"/>
    </source>
</evidence>
<evidence type="ECO:0000313" key="2">
    <source>
        <dbReference type="EMBL" id="MCA9728258.1"/>
    </source>
</evidence>
<dbReference type="Pfam" id="PF06182">
    <property type="entry name" value="ABC2_membrane_6"/>
    <property type="match status" value="1"/>
</dbReference>
<feature type="transmembrane region" description="Helical" evidence="1">
    <location>
        <begin position="154"/>
        <end position="179"/>
    </location>
</feature>
<dbReference type="Proteomes" id="UP000697710">
    <property type="component" value="Unassembled WGS sequence"/>
</dbReference>
<dbReference type="PANTHER" id="PTHR36832">
    <property type="entry name" value="SLR1174 PROTEIN-RELATED"/>
    <property type="match status" value="1"/>
</dbReference>
<reference evidence="2" key="1">
    <citation type="submission" date="2020-04" db="EMBL/GenBank/DDBJ databases">
        <authorList>
            <person name="Zhang T."/>
        </authorList>
    </citation>
    <scope>NUCLEOTIDE SEQUENCE</scope>
    <source>
        <strain evidence="2">HKST-UBA01</strain>
    </source>
</reference>
<feature type="transmembrane region" description="Helical" evidence="1">
    <location>
        <begin position="127"/>
        <end position="148"/>
    </location>
</feature>
<organism evidence="2 3">
    <name type="scientific">Eiseniibacteriota bacterium</name>
    <dbReference type="NCBI Taxonomy" id="2212470"/>
    <lineage>
        <taxon>Bacteria</taxon>
        <taxon>Candidatus Eiseniibacteriota</taxon>
    </lineage>
</organism>
<dbReference type="InterPro" id="IPR010390">
    <property type="entry name" value="ABC-2_transporter-like"/>
</dbReference>
<keyword evidence="1" id="KW-1133">Transmembrane helix</keyword>
<keyword evidence="1" id="KW-0472">Membrane</keyword>
<feature type="transmembrane region" description="Helical" evidence="1">
    <location>
        <begin position="73"/>
        <end position="90"/>
    </location>
</feature>
<keyword evidence="1" id="KW-0812">Transmembrane</keyword>
<protein>
    <submittedName>
        <fullName evidence="2">ABC-2 family transporter protein</fullName>
    </submittedName>
</protein>
<name>A0A956LZU0_UNCEI</name>
<reference evidence="2" key="2">
    <citation type="journal article" date="2021" name="Microbiome">
        <title>Successional dynamics and alternative stable states in a saline activated sludge microbial community over 9 years.</title>
        <authorList>
            <person name="Wang Y."/>
            <person name="Ye J."/>
            <person name="Ju F."/>
            <person name="Liu L."/>
            <person name="Boyd J.A."/>
            <person name="Deng Y."/>
            <person name="Parks D.H."/>
            <person name="Jiang X."/>
            <person name="Yin X."/>
            <person name="Woodcroft B.J."/>
            <person name="Tyson G.W."/>
            <person name="Hugenholtz P."/>
            <person name="Polz M.F."/>
            <person name="Zhang T."/>
        </authorList>
    </citation>
    <scope>NUCLEOTIDE SEQUENCE</scope>
    <source>
        <strain evidence="2">HKST-UBA01</strain>
    </source>
</reference>
<gene>
    <name evidence="2" type="ORF">KC729_11285</name>
</gene>
<comment type="caution">
    <text evidence="2">The sequence shown here is derived from an EMBL/GenBank/DDBJ whole genome shotgun (WGS) entry which is preliminary data.</text>
</comment>
<feature type="transmembrane region" description="Helical" evidence="1">
    <location>
        <begin position="245"/>
        <end position="264"/>
    </location>
</feature>
<dbReference type="AlphaFoldDB" id="A0A956LZU0"/>
<sequence>MSASSSLLGIPRLLRKTVAVAEVTVASQLAYVGEQLVRTIFLVLILYTFTQLWNATNRFQDVEAVTGLSIAQLIWYLVFTESILLSAPGLRGTQVDEDVKSGDLAYRLAKPIPYPFFQLGADVGSRVFRFAINLVVGCLVALVVVGPIRLSPLSVAAAVGLTLTVFVADWVWIFSISLLSFWVEDTFGLHLLYRRLLMLLGGMLLPLEAYPEWLAAICRKLPFAYLVYHPSRLFVQHEPSGFGHARLMVLLIGVVGLLPLWTLYRFGLRRVSAQGG</sequence>
<feature type="transmembrane region" description="Helical" evidence="1">
    <location>
        <begin position="36"/>
        <end position="53"/>
    </location>
</feature>
<proteinExistence type="predicted"/>
<dbReference type="PANTHER" id="PTHR36832:SF1">
    <property type="entry name" value="SLR1174 PROTEIN"/>
    <property type="match status" value="1"/>
</dbReference>
<feature type="transmembrane region" description="Helical" evidence="1">
    <location>
        <begin position="191"/>
        <end position="207"/>
    </location>
</feature>
<accession>A0A956LZU0</accession>
<dbReference type="EMBL" id="JAGQHR010000336">
    <property type="protein sequence ID" value="MCA9728258.1"/>
    <property type="molecule type" value="Genomic_DNA"/>
</dbReference>
<evidence type="ECO:0000256" key="1">
    <source>
        <dbReference type="SAM" id="Phobius"/>
    </source>
</evidence>